<proteinExistence type="predicted"/>
<gene>
    <name evidence="2" type="ORF">BDV95DRAFT_672627</name>
</gene>
<evidence type="ECO:0000256" key="1">
    <source>
        <dbReference type="SAM" id="MobiDB-lite"/>
    </source>
</evidence>
<feature type="region of interest" description="Disordered" evidence="1">
    <location>
        <begin position="102"/>
        <end position="196"/>
    </location>
</feature>
<dbReference type="EMBL" id="JAADJZ010000033">
    <property type="protein sequence ID" value="KAF2865490.1"/>
    <property type="molecule type" value="Genomic_DNA"/>
</dbReference>
<dbReference type="Proteomes" id="UP000481861">
    <property type="component" value="Unassembled WGS sequence"/>
</dbReference>
<feature type="region of interest" description="Disordered" evidence="1">
    <location>
        <begin position="253"/>
        <end position="276"/>
    </location>
</feature>
<feature type="compositionally biased region" description="Polar residues" evidence="1">
    <location>
        <begin position="258"/>
        <end position="268"/>
    </location>
</feature>
<dbReference type="OrthoDB" id="5409998at2759"/>
<organism evidence="2 3">
    <name type="scientific">Massariosphaeria phaeospora</name>
    <dbReference type="NCBI Taxonomy" id="100035"/>
    <lineage>
        <taxon>Eukaryota</taxon>
        <taxon>Fungi</taxon>
        <taxon>Dikarya</taxon>
        <taxon>Ascomycota</taxon>
        <taxon>Pezizomycotina</taxon>
        <taxon>Dothideomycetes</taxon>
        <taxon>Pleosporomycetidae</taxon>
        <taxon>Pleosporales</taxon>
        <taxon>Pleosporales incertae sedis</taxon>
        <taxon>Massariosphaeria</taxon>
    </lineage>
</organism>
<evidence type="ECO:0000313" key="2">
    <source>
        <dbReference type="EMBL" id="KAF2865490.1"/>
    </source>
</evidence>
<comment type="caution">
    <text evidence="2">The sequence shown here is derived from an EMBL/GenBank/DDBJ whole genome shotgun (WGS) entry which is preliminary data.</text>
</comment>
<keyword evidence="3" id="KW-1185">Reference proteome</keyword>
<evidence type="ECO:0000313" key="3">
    <source>
        <dbReference type="Proteomes" id="UP000481861"/>
    </source>
</evidence>
<accession>A0A7C8I593</accession>
<feature type="compositionally biased region" description="Basic and acidic residues" evidence="1">
    <location>
        <begin position="102"/>
        <end position="127"/>
    </location>
</feature>
<reference evidence="2 3" key="1">
    <citation type="submission" date="2020-01" db="EMBL/GenBank/DDBJ databases">
        <authorList>
            <consortium name="DOE Joint Genome Institute"/>
            <person name="Haridas S."/>
            <person name="Albert R."/>
            <person name="Binder M."/>
            <person name="Bloem J."/>
            <person name="Labutti K."/>
            <person name="Salamov A."/>
            <person name="Andreopoulos B."/>
            <person name="Baker S.E."/>
            <person name="Barry K."/>
            <person name="Bills G."/>
            <person name="Bluhm B.H."/>
            <person name="Cannon C."/>
            <person name="Castanera R."/>
            <person name="Culley D.E."/>
            <person name="Daum C."/>
            <person name="Ezra D."/>
            <person name="Gonzalez J.B."/>
            <person name="Henrissat B."/>
            <person name="Kuo A."/>
            <person name="Liang C."/>
            <person name="Lipzen A."/>
            <person name="Lutzoni F."/>
            <person name="Magnuson J."/>
            <person name="Mondo S."/>
            <person name="Nolan M."/>
            <person name="Ohm R."/>
            <person name="Pangilinan J."/>
            <person name="Park H.-J.H."/>
            <person name="Ramirez L."/>
            <person name="Alfaro M."/>
            <person name="Sun H."/>
            <person name="Tritt A."/>
            <person name="Yoshinaga Y."/>
            <person name="Zwiers L.-H.L."/>
            <person name="Turgeon B.G."/>
            <person name="Goodwin S.B."/>
            <person name="Spatafora J.W."/>
            <person name="Crous P.W."/>
            <person name="Grigoriev I.V."/>
        </authorList>
    </citation>
    <scope>NUCLEOTIDE SEQUENCE [LARGE SCALE GENOMIC DNA]</scope>
    <source>
        <strain evidence="2 3">CBS 611.86</strain>
    </source>
</reference>
<dbReference type="AlphaFoldDB" id="A0A7C8I593"/>
<name>A0A7C8I593_9PLEO</name>
<sequence>MATVGPLQDSPQSPSAHALDNVQAMMNLTLVTCGRFLNEQLTSSGATPSLMLVALTRTVPVAQVRFHTSLDQLENEIYMAQTVLRRDLALLQADRRQKREAARAERKRLAAESSAKQKELLKQEELTVKGPRPAANPEPSVPATSNSRPAPPAAKPLSLNRDADDAPPPLNTAVPPAARDPLFDPTPTTANPQDTEFDFDAIFGDTALDAPGDTEHSAQADVDMDATPTAAPDLNFSLDDQGPSLLRGLEDFAKSSSDDASGAPSTNMDLDFPIPDLPEINSVNVAMDQQPHATKSAEPATTQAPATVAAGENPNLLDTMMTDNLDDLFTFEDNPDTQFDDAFFGLE</sequence>
<protein>
    <submittedName>
        <fullName evidence="2">Uncharacterized protein</fullName>
    </submittedName>
</protein>